<evidence type="ECO:0000313" key="9">
    <source>
        <dbReference type="Proteomes" id="UP000314986"/>
    </source>
</evidence>
<feature type="domain" description="TLC" evidence="7">
    <location>
        <begin position="40"/>
        <end position="235"/>
    </location>
</feature>
<proteinExistence type="predicted"/>
<evidence type="ECO:0000256" key="3">
    <source>
        <dbReference type="ARBA" id="ARBA00022989"/>
    </source>
</evidence>
<dbReference type="GO" id="GO:0007009">
    <property type="term" value="P:plasma membrane organization"/>
    <property type="evidence" value="ECO:0007669"/>
    <property type="project" value="TreeGrafter"/>
</dbReference>
<gene>
    <name evidence="8" type="primary">tlcd1</name>
</gene>
<dbReference type="GeneTree" id="ENSGT01010000222313"/>
<organism evidence="8 9">
    <name type="scientific">Callorhinchus milii</name>
    <name type="common">Ghost shark</name>
    <dbReference type="NCBI Taxonomy" id="7868"/>
    <lineage>
        <taxon>Eukaryota</taxon>
        <taxon>Metazoa</taxon>
        <taxon>Chordata</taxon>
        <taxon>Craniata</taxon>
        <taxon>Vertebrata</taxon>
        <taxon>Chondrichthyes</taxon>
        <taxon>Holocephali</taxon>
        <taxon>Chimaeriformes</taxon>
        <taxon>Callorhinchidae</taxon>
        <taxon>Callorhinchus</taxon>
    </lineage>
</organism>
<dbReference type="GeneID" id="103183330"/>
<dbReference type="InterPro" id="IPR006634">
    <property type="entry name" value="TLC-dom"/>
</dbReference>
<dbReference type="SMART" id="SM00724">
    <property type="entry name" value="TLC"/>
    <property type="match status" value="1"/>
</dbReference>
<dbReference type="Ensembl" id="ENSCMIT00000029348.1">
    <property type="protein sequence ID" value="ENSCMIP00000028887.1"/>
    <property type="gene ID" value="ENSCMIG00000012517.1"/>
</dbReference>
<evidence type="ECO:0000256" key="1">
    <source>
        <dbReference type="ARBA" id="ARBA00004141"/>
    </source>
</evidence>
<dbReference type="PROSITE" id="PS50922">
    <property type="entry name" value="TLC"/>
    <property type="match status" value="1"/>
</dbReference>
<evidence type="ECO:0000313" key="8">
    <source>
        <dbReference type="Ensembl" id="ENSCMIP00000028887.1"/>
    </source>
</evidence>
<dbReference type="OrthoDB" id="10266980at2759"/>
<dbReference type="FunCoup" id="A0A4W3IIT2">
    <property type="interactions" value="168"/>
</dbReference>
<evidence type="ECO:0000256" key="2">
    <source>
        <dbReference type="ARBA" id="ARBA00022692"/>
    </source>
</evidence>
<name>A0A4W3IIT2_CALMI</name>
<dbReference type="InterPro" id="IPR050846">
    <property type="entry name" value="TLCD"/>
</dbReference>
<comment type="subcellular location">
    <subcellularLocation>
        <location evidence="1">Membrane</location>
        <topology evidence="1">Multi-pass membrane protein</topology>
    </subcellularLocation>
</comment>
<protein>
    <submittedName>
        <fullName evidence="8">TLC domain containing 1</fullName>
    </submittedName>
</protein>
<evidence type="ECO:0000256" key="6">
    <source>
        <dbReference type="SAM" id="Phobius"/>
    </source>
</evidence>
<dbReference type="GO" id="GO:0071709">
    <property type="term" value="P:membrane assembly"/>
    <property type="evidence" value="ECO:0007669"/>
    <property type="project" value="TreeGrafter"/>
</dbReference>
<dbReference type="GO" id="GO:0097035">
    <property type="term" value="P:regulation of membrane lipid distribution"/>
    <property type="evidence" value="ECO:0007669"/>
    <property type="project" value="TreeGrafter"/>
</dbReference>
<sequence length="249" mass="28807">MISLDYPIPYVLFSAASFGAARVVMRTFSPLPGPVQRDEVKSWRWTNLNVSVMHSLITGPWALLCVYLSPELLTEIQTAYNSLSHMLVCTSTGYFVQDVADIILSGQSRASWEFLVHHLVVISTFLYTVLTNRYIAGAVVALFVEINSIFLHTRLLLKLMNAQTSQLYHWNKYINAFTYVVFRLSAQLYLTWYVMRNMSTLPHSGYFSLALNLMNIMISIYFYRLIRTDFFRKPKHHLYNGSNLKFVDE</sequence>
<dbReference type="PANTHER" id="PTHR13439">
    <property type="entry name" value="CT120 PROTEIN"/>
    <property type="match status" value="1"/>
</dbReference>
<keyword evidence="2 5" id="KW-0812">Transmembrane</keyword>
<dbReference type="RefSeq" id="XP_007898942.1">
    <property type="nucleotide sequence ID" value="XM_007900751.2"/>
</dbReference>
<dbReference type="KEGG" id="cmk:103183330"/>
<dbReference type="OMA" id="CAGQNGM"/>
<keyword evidence="9" id="KW-1185">Reference proteome</keyword>
<keyword evidence="3 6" id="KW-1133">Transmembrane helix</keyword>
<dbReference type="Proteomes" id="UP000314986">
    <property type="component" value="Unassembled WGS sequence"/>
</dbReference>
<evidence type="ECO:0000256" key="5">
    <source>
        <dbReference type="PROSITE-ProRule" id="PRU00205"/>
    </source>
</evidence>
<evidence type="ECO:0000259" key="7">
    <source>
        <dbReference type="PROSITE" id="PS50922"/>
    </source>
</evidence>
<keyword evidence="4 5" id="KW-0472">Membrane</keyword>
<dbReference type="Pfam" id="PF03798">
    <property type="entry name" value="TRAM_LAG1_CLN8"/>
    <property type="match status" value="1"/>
</dbReference>
<accession>A0A4W3IIT2</accession>
<dbReference type="AlphaFoldDB" id="A0A4W3IIT2"/>
<feature type="transmembrane region" description="Helical" evidence="6">
    <location>
        <begin position="173"/>
        <end position="194"/>
    </location>
</feature>
<reference evidence="8" key="5">
    <citation type="submission" date="2025-09" db="UniProtKB">
        <authorList>
            <consortium name="Ensembl"/>
        </authorList>
    </citation>
    <scope>IDENTIFICATION</scope>
</reference>
<reference evidence="9" key="1">
    <citation type="journal article" date="2006" name="Science">
        <title>Ancient noncoding elements conserved in the human genome.</title>
        <authorList>
            <person name="Venkatesh B."/>
            <person name="Kirkness E.F."/>
            <person name="Loh Y.H."/>
            <person name="Halpern A.L."/>
            <person name="Lee A.P."/>
            <person name="Johnson J."/>
            <person name="Dandona N."/>
            <person name="Viswanathan L.D."/>
            <person name="Tay A."/>
            <person name="Venter J.C."/>
            <person name="Strausberg R.L."/>
            <person name="Brenner S."/>
        </authorList>
    </citation>
    <scope>NUCLEOTIDE SEQUENCE [LARGE SCALE GENOMIC DNA]</scope>
</reference>
<evidence type="ECO:0000256" key="4">
    <source>
        <dbReference type="ARBA" id="ARBA00023136"/>
    </source>
</evidence>
<feature type="transmembrane region" description="Helical" evidence="6">
    <location>
        <begin position="134"/>
        <end position="152"/>
    </location>
</feature>
<dbReference type="GO" id="GO:0005886">
    <property type="term" value="C:plasma membrane"/>
    <property type="evidence" value="ECO:0007669"/>
    <property type="project" value="TreeGrafter"/>
</dbReference>
<reference evidence="8" key="4">
    <citation type="submission" date="2025-08" db="UniProtKB">
        <authorList>
            <consortium name="Ensembl"/>
        </authorList>
    </citation>
    <scope>IDENTIFICATION</scope>
</reference>
<dbReference type="PANTHER" id="PTHR13439:SF5">
    <property type="entry name" value="TLC DOMAIN-CONTAINING PROTEIN 1"/>
    <property type="match status" value="1"/>
</dbReference>
<dbReference type="CTD" id="116238"/>
<dbReference type="STRING" id="7868.ENSCMIP00000028887"/>
<dbReference type="GO" id="GO:0055091">
    <property type="term" value="P:phospholipid homeostasis"/>
    <property type="evidence" value="ECO:0007669"/>
    <property type="project" value="TreeGrafter"/>
</dbReference>
<reference evidence="9" key="2">
    <citation type="journal article" date="2007" name="PLoS Biol.">
        <title>Survey sequencing and comparative analysis of the elephant shark (Callorhinchus milii) genome.</title>
        <authorList>
            <person name="Venkatesh B."/>
            <person name="Kirkness E.F."/>
            <person name="Loh Y.H."/>
            <person name="Halpern A.L."/>
            <person name="Lee A.P."/>
            <person name="Johnson J."/>
            <person name="Dandona N."/>
            <person name="Viswanathan L.D."/>
            <person name="Tay A."/>
            <person name="Venter J.C."/>
            <person name="Strausberg R.L."/>
            <person name="Brenner S."/>
        </authorList>
    </citation>
    <scope>NUCLEOTIDE SEQUENCE [LARGE SCALE GENOMIC DNA]</scope>
</reference>
<reference evidence="9" key="3">
    <citation type="journal article" date="2014" name="Nature">
        <title>Elephant shark genome provides unique insights into gnathostome evolution.</title>
        <authorList>
            <consortium name="International Elephant Shark Genome Sequencing Consortium"/>
            <person name="Venkatesh B."/>
            <person name="Lee A.P."/>
            <person name="Ravi V."/>
            <person name="Maurya A.K."/>
            <person name="Lian M.M."/>
            <person name="Swann J.B."/>
            <person name="Ohta Y."/>
            <person name="Flajnik M.F."/>
            <person name="Sutoh Y."/>
            <person name="Kasahara M."/>
            <person name="Hoon S."/>
            <person name="Gangu V."/>
            <person name="Roy S.W."/>
            <person name="Irimia M."/>
            <person name="Korzh V."/>
            <person name="Kondrychyn I."/>
            <person name="Lim Z.W."/>
            <person name="Tay B.H."/>
            <person name="Tohari S."/>
            <person name="Kong K.W."/>
            <person name="Ho S."/>
            <person name="Lorente-Galdos B."/>
            <person name="Quilez J."/>
            <person name="Marques-Bonet T."/>
            <person name="Raney B.J."/>
            <person name="Ingham P.W."/>
            <person name="Tay A."/>
            <person name="Hillier L.W."/>
            <person name="Minx P."/>
            <person name="Boehm T."/>
            <person name="Wilson R.K."/>
            <person name="Brenner S."/>
            <person name="Warren W.C."/>
        </authorList>
    </citation>
    <scope>NUCLEOTIDE SEQUENCE [LARGE SCALE GENOMIC DNA]</scope>
</reference>
<dbReference type="InParanoid" id="A0A4W3IIT2"/>
<feature type="transmembrane region" description="Helical" evidence="6">
    <location>
        <begin position="206"/>
        <end position="226"/>
    </location>
</feature>